<dbReference type="InterPro" id="IPR045860">
    <property type="entry name" value="Snake_toxin-like_sf"/>
</dbReference>
<organism evidence="7 8">
    <name type="scientific">Sus scrofa</name>
    <name type="common">Pig</name>
    <dbReference type="NCBI Taxonomy" id="9823"/>
    <lineage>
        <taxon>Eukaryota</taxon>
        <taxon>Metazoa</taxon>
        <taxon>Chordata</taxon>
        <taxon>Craniata</taxon>
        <taxon>Vertebrata</taxon>
        <taxon>Euteleostomi</taxon>
        <taxon>Mammalia</taxon>
        <taxon>Eutheria</taxon>
        <taxon>Laurasiatheria</taxon>
        <taxon>Artiodactyla</taxon>
        <taxon>Suina</taxon>
        <taxon>Suidae</taxon>
        <taxon>Sus</taxon>
    </lineage>
</organism>
<dbReference type="InterPro" id="IPR051899">
    <property type="entry name" value="Fert-Immune_med_protein"/>
</dbReference>
<dbReference type="Proteomes" id="UP000314985">
    <property type="component" value="Chromosome 6"/>
</dbReference>
<dbReference type="PANTHER" id="PTHR16529">
    <property type="entry name" value="CD177 ANTIGEN"/>
    <property type="match status" value="1"/>
</dbReference>
<reference evidence="7 8" key="1">
    <citation type="submission" date="2017-08" db="EMBL/GenBank/DDBJ databases">
        <title>USMARCv1.0.</title>
        <authorList>
            <person name="Hannum G.I."/>
            <person name="Koren S."/>
            <person name="Schroeder S.G."/>
            <person name="Chin S.C."/>
            <person name="Nonneman D.J."/>
            <person name="Becker S.A."/>
            <person name="Rosen B.D."/>
            <person name="Bickhart D.M."/>
            <person name="Putnam N.H."/>
            <person name="Green R.E."/>
            <person name="Tuggle C.K."/>
            <person name="Liu H."/>
            <person name="Rohrer G.A."/>
            <person name="Warr A."/>
            <person name="Hall R."/>
            <person name="Kim K."/>
            <person name="Hume D.A."/>
            <person name="Talbot R."/>
            <person name="Chow W."/>
            <person name="Howe K."/>
            <person name="Schwartz A.S."/>
            <person name="Watson M."/>
            <person name="Archibald A.L."/>
            <person name="Phillippy A.M."/>
            <person name="Smith T.P.L."/>
        </authorList>
    </citation>
    <scope>NUCLEOTIDE SEQUENCE [LARGE SCALE GENOMIC DNA]</scope>
</reference>
<accession>A0A4X1W3F4</accession>
<dbReference type="CDD" id="cd23635">
    <property type="entry name" value="TFP_LU_ECD_LYPD4_rpt2"/>
    <property type="match status" value="1"/>
</dbReference>
<evidence type="ECO:0000259" key="6">
    <source>
        <dbReference type="Pfam" id="PF00021"/>
    </source>
</evidence>
<evidence type="ECO:0000256" key="1">
    <source>
        <dbReference type="ARBA" id="ARBA00004236"/>
    </source>
</evidence>
<evidence type="ECO:0000313" key="8">
    <source>
        <dbReference type="Proteomes" id="UP000314985"/>
    </source>
</evidence>
<dbReference type="InterPro" id="IPR016054">
    <property type="entry name" value="LY6_UPA_recep-like"/>
</dbReference>
<keyword evidence="5" id="KW-0325">Glycoprotein</keyword>
<proteinExistence type="predicted"/>
<gene>
    <name evidence="7" type="primary">LYPD4</name>
</gene>
<dbReference type="Proteomes" id="UP000694724">
    <property type="component" value="Unplaced"/>
</dbReference>
<protein>
    <submittedName>
        <fullName evidence="7">LY6/PLAUR domain containing 4</fullName>
    </submittedName>
</protein>
<comment type="subcellular location">
    <subcellularLocation>
        <location evidence="1">Cell membrane</location>
    </subcellularLocation>
</comment>
<dbReference type="AlphaFoldDB" id="A0A4X1W3F4"/>
<name>A0A4X1W3F4_PIG</name>
<dbReference type="Pfam" id="PF00021">
    <property type="entry name" value="UPAR_LY6"/>
    <property type="match status" value="1"/>
</dbReference>
<dbReference type="SUPFAM" id="SSF57302">
    <property type="entry name" value="Snake toxin-like"/>
    <property type="match status" value="1"/>
</dbReference>
<reference evidence="7" key="2">
    <citation type="submission" date="2025-05" db="UniProtKB">
        <authorList>
            <consortium name="Ensembl"/>
        </authorList>
    </citation>
    <scope>IDENTIFICATION</scope>
</reference>
<evidence type="ECO:0000256" key="3">
    <source>
        <dbReference type="ARBA" id="ARBA00022729"/>
    </source>
</evidence>
<dbReference type="GO" id="GO:0005886">
    <property type="term" value="C:plasma membrane"/>
    <property type="evidence" value="ECO:0007669"/>
    <property type="project" value="UniProtKB-SubCell"/>
</dbReference>
<dbReference type="Ensembl" id="ENSSSCT00070057088.1">
    <property type="protein sequence ID" value="ENSSSCP00070048520.1"/>
    <property type="gene ID" value="ENSSSCG00070028473.1"/>
</dbReference>
<evidence type="ECO:0000256" key="2">
    <source>
        <dbReference type="ARBA" id="ARBA00022475"/>
    </source>
</evidence>
<dbReference type="Gene3D" id="2.10.60.10">
    <property type="entry name" value="CD59"/>
    <property type="match status" value="1"/>
</dbReference>
<evidence type="ECO:0000256" key="4">
    <source>
        <dbReference type="ARBA" id="ARBA00023136"/>
    </source>
</evidence>
<keyword evidence="4" id="KW-0472">Membrane</keyword>
<feature type="domain" description="UPAR/Ly6" evidence="6">
    <location>
        <begin position="168"/>
        <end position="245"/>
    </location>
</feature>
<sequence>MSRPWQERVRTQLVVVWAGEGDRMESGRYQGERSRDAPAGRGVRQDRDLGKLRSKWTLGERQSWGWGRVSRKEVTRLGWEVGLGVANNTDQNSLIFCSSGTRRGVVGFKGCSPAASYPPQVSYLISPPGLSIASYSRICRTYLCNNLTDMDHFVKLKANTSKTLAFSSHSCPTCVGEHSKSCLPNFVTTESCPTSATKCYSSTLKFQAGSLNTTFLFMGCAREQAKILAHFHHIGSIRVTEVINILEKAQLAGAEPSSRSSAGGILLGFLLAFRD</sequence>
<dbReference type="Ensembl" id="ENSSSCT00055024789.1">
    <property type="protein sequence ID" value="ENSSSCP00055019676.1"/>
    <property type="gene ID" value="ENSSSCG00055012613.1"/>
</dbReference>
<keyword evidence="3" id="KW-0732">Signal</keyword>
<evidence type="ECO:0000313" key="7">
    <source>
        <dbReference type="Ensembl" id="ENSSSCP00070048520.1"/>
    </source>
</evidence>
<dbReference type="PANTHER" id="PTHR16529:SF6">
    <property type="entry name" value="LY6_PLAUR DOMAIN-CONTAINING PROTEIN 4"/>
    <property type="match status" value="1"/>
</dbReference>
<keyword evidence="2" id="KW-1003">Cell membrane</keyword>
<evidence type="ECO:0000256" key="5">
    <source>
        <dbReference type="ARBA" id="ARBA00023180"/>
    </source>
</evidence>